<evidence type="ECO:0008006" key="3">
    <source>
        <dbReference type="Google" id="ProtNLM"/>
    </source>
</evidence>
<proteinExistence type="predicted"/>
<organism evidence="1 2">
    <name type="scientific">Oceanibacterium hippocampi</name>
    <dbReference type="NCBI Taxonomy" id="745714"/>
    <lineage>
        <taxon>Bacteria</taxon>
        <taxon>Pseudomonadati</taxon>
        <taxon>Pseudomonadota</taxon>
        <taxon>Alphaproteobacteria</taxon>
        <taxon>Sneathiellales</taxon>
        <taxon>Sneathiellaceae</taxon>
        <taxon>Oceanibacterium</taxon>
    </lineage>
</organism>
<reference evidence="1 2" key="1">
    <citation type="submission" date="2017-03" db="EMBL/GenBank/DDBJ databases">
        <authorList>
            <person name="Afonso C.L."/>
            <person name="Miller P.J."/>
            <person name="Scott M.A."/>
            <person name="Spackman E."/>
            <person name="Goraichik I."/>
            <person name="Dimitrov K.M."/>
            <person name="Suarez D.L."/>
            <person name="Swayne D.E."/>
        </authorList>
    </citation>
    <scope>NUCLEOTIDE SEQUENCE [LARGE SCALE GENOMIC DNA]</scope>
    <source>
        <strain evidence="1 2">CECT 7691</strain>
    </source>
</reference>
<evidence type="ECO:0000313" key="2">
    <source>
        <dbReference type="Proteomes" id="UP000193200"/>
    </source>
</evidence>
<protein>
    <recommendedName>
        <fullName evidence="3">STAS/SEC14 domain-containing protein</fullName>
    </recommendedName>
</protein>
<keyword evidence="2" id="KW-1185">Reference proteome</keyword>
<dbReference type="Proteomes" id="UP000193200">
    <property type="component" value="Unassembled WGS sequence"/>
</dbReference>
<accession>A0A1Y5S1Q8</accession>
<name>A0A1Y5S1Q8_9PROT</name>
<dbReference type="AlphaFoldDB" id="A0A1Y5S1Q8"/>
<sequence>MPFRYLSDESEAAFVCIGEGQVSQDDIRACRETIDAERRETPVHLVLDLRAVDHLAADADTVRAVAERTSLDGLRSVSVVAGGLAVFGLGRMLMTLCEMRPDANGDEAPVPVSVFRDMAAAKDWIATVAGRVAGCGEGLSRPEGAGWIER</sequence>
<gene>
    <name evidence="1" type="ORF">OCH7691_01063</name>
</gene>
<dbReference type="EMBL" id="FWFR01000001">
    <property type="protein sequence ID" value="SLN30470.1"/>
    <property type="molecule type" value="Genomic_DNA"/>
</dbReference>
<evidence type="ECO:0000313" key="1">
    <source>
        <dbReference type="EMBL" id="SLN30470.1"/>
    </source>
</evidence>
<dbReference type="InParanoid" id="A0A1Y5S1Q8"/>
<dbReference type="RefSeq" id="WP_085882326.1">
    <property type="nucleotide sequence ID" value="NZ_FWFR01000001.1"/>
</dbReference>